<evidence type="ECO:0000313" key="2">
    <source>
        <dbReference type="EMBL" id="MPM77061.1"/>
    </source>
</evidence>
<dbReference type="EMBL" id="VSSQ01027688">
    <property type="protein sequence ID" value="MPM77061.1"/>
    <property type="molecule type" value="Genomic_DNA"/>
</dbReference>
<dbReference type="AlphaFoldDB" id="A0A645CJD7"/>
<reference evidence="2" key="1">
    <citation type="submission" date="2019-08" db="EMBL/GenBank/DDBJ databases">
        <authorList>
            <person name="Kucharzyk K."/>
            <person name="Murdoch R.W."/>
            <person name="Higgins S."/>
            <person name="Loffler F."/>
        </authorList>
    </citation>
    <scope>NUCLEOTIDE SEQUENCE</scope>
</reference>
<proteinExistence type="predicted"/>
<name>A0A645CJD7_9ZZZZ</name>
<dbReference type="Gene3D" id="3.40.50.720">
    <property type="entry name" value="NAD(P)-binding Rossmann-like Domain"/>
    <property type="match status" value="1"/>
</dbReference>
<dbReference type="Pfam" id="PF13460">
    <property type="entry name" value="NAD_binding_10"/>
    <property type="match status" value="1"/>
</dbReference>
<accession>A0A645CJD7</accession>
<organism evidence="2">
    <name type="scientific">bioreactor metagenome</name>
    <dbReference type="NCBI Taxonomy" id="1076179"/>
    <lineage>
        <taxon>unclassified sequences</taxon>
        <taxon>metagenomes</taxon>
        <taxon>ecological metagenomes</taxon>
    </lineage>
</organism>
<feature type="domain" description="NAD(P)-binding" evidence="1">
    <location>
        <begin position="10"/>
        <end position="134"/>
    </location>
</feature>
<evidence type="ECO:0000259" key="1">
    <source>
        <dbReference type="Pfam" id="PF13460"/>
    </source>
</evidence>
<dbReference type="PANTHER" id="PTHR14097:SF7">
    <property type="entry name" value="OXIDOREDUCTASE HTATIP2"/>
    <property type="match status" value="1"/>
</dbReference>
<comment type="caution">
    <text evidence="2">The sequence shown here is derived from an EMBL/GenBank/DDBJ whole genome shotgun (WGS) entry which is preliminary data.</text>
</comment>
<dbReference type="InterPro" id="IPR016040">
    <property type="entry name" value="NAD(P)-bd_dom"/>
</dbReference>
<dbReference type="SUPFAM" id="SSF51735">
    <property type="entry name" value="NAD(P)-binding Rossmann-fold domains"/>
    <property type="match status" value="1"/>
</dbReference>
<dbReference type="InterPro" id="IPR036291">
    <property type="entry name" value="NAD(P)-bd_dom_sf"/>
</dbReference>
<gene>
    <name evidence="2" type="ORF">SDC9_124060</name>
</gene>
<protein>
    <recommendedName>
        <fullName evidence="1">NAD(P)-binding domain-containing protein</fullName>
    </recommendedName>
</protein>
<sequence length="225" mass="24805">MAHKTALLLGASGLVGGELLKLLLDSCEYGRVTILVRRPLAIQHPKLDEVIVDFDLLNEVKDKFKADDVFSCLGTTIKKAKTRAAMNKVDYEFTLSAAKLAKAMGANKFLVISSMNASPNSPVWYSRMKGKLEEELKQLGLSALYIFQPSLLLGKREEFRFGETAAALLSKFFGFLFIGPLKKYKPIKARTVAYGMYKAAQLSELGNITFQSDKLSQLASSLAVL</sequence>
<dbReference type="PANTHER" id="PTHR14097">
    <property type="entry name" value="OXIDOREDUCTASE HTATIP2"/>
    <property type="match status" value="1"/>
</dbReference>